<protein>
    <submittedName>
        <fullName evidence="2">Nitrile hydratase accessory protein</fullName>
    </submittedName>
</protein>
<organism evidence="2 3">
    <name type="scientific">Thetidibacter halocola</name>
    <dbReference type="NCBI Taxonomy" id="2827239"/>
    <lineage>
        <taxon>Bacteria</taxon>
        <taxon>Pseudomonadati</taxon>
        <taxon>Pseudomonadota</taxon>
        <taxon>Alphaproteobacteria</taxon>
        <taxon>Rhodobacterales</taxon>
        <taxon>Roseobacteraceae</taxon>
        <taxon>Thetidibacter</taxon>
    </lineage>
</organism>
<feature type="domain" description="Nitrile hydratase beta subunit-like N-terminal" evidence="1">
    <location>
        <begin position="2"/>
        <end position="97"/>
    </location>
</feature>
<evidence type="ECO:0000313" key="2">
    <source>
        <dbReference type="EMBL" id="MBS0123220.1"/>
    </source>
</evidence>
<dbReference type="Proteomes" id="UP000681356">
    <property type="component" value="Unassembled WGS sequence"/>
</dbReference>
<dbReference type="NCBIfam" id="TIGR03889">
    <property type="entry name" value="nitrile_acc"/>
    <property type="match status" value="1"/>
</dbReference>
<dbReference type="AlphaFoldDB" id="A0A8J7W947"/>
<keyword evidence="3" id="KW-1185">Reference proteome</keyword>
<dbReference type="InterPro" id="IPR023808">
    <property type="entry name" value="Nitrile_Hydratase_acc_put"/>
</dbReference>
<gene>
    <name evidence="2" type="ORF">KB874_03650</name>
</gene>
<sequence>MGKLPGAGCVTAAPEPVFEAPWHAQAFALAVHLNERGHFGWPEWTEAFGAELARRGATRAQDGGDDYFLAWVAALETLCRDKGLAEAEALSRLKAAWEAAYLATPHGHPVRLAGQGG</sequence>
<dbReference type="InterPro" id="IPR049054">
    <property type="entry name" value="CN_hydtase_beta-like_N"/>
</dbReference>
<evidence type="ECO:0000313" key="3">
    <source>
        <dbReference type="Proteomes" id="UP000681356"/>
    </source>
</evidence>
<proteinExistence type="predicted"/>
<dbReference type="InterPro" id="IPR042262">
    <property type="entry name" value="CN_hydtase_beta_C"/>
</dbReference>
<comment type="caution">
    <text evidence="2">The sequence shown here is derived from an EMBL/GenBank/DDBJ whole genome shotgun (WGS) entry which is preliminary data.</text>
</comment>
<evidence type="ECO:0000259" key="1">
    <source>
        <dbReference type="Pfam" id="PF21006"/>
    </source>
</evidence>
<dbReference type="Pfam" id="PF21006">
    <property type="entry name" value="NHase_beta_N"/>
    <property type="match status" value="1"/>
</dbReference>
<accession>A0A8J7W947</accession>
<dbReference type="EMBL" id="JAGTUU010000001">
    <property type="protein sequence ID" value="MBS0123220.1"/>
    <property type="molecule type" value="Genomic_DNA"/>
</dbReference>
<dbReference type="SUPFAM" id="SSF50090">
    <property type="entry name" value="Electron transport accessory proteins"/>
    <property type="match status" value="1"/>
</dbReference>
<name>A0A8J7W947_9RHOB</name>
<reference evidence="2" key="1">
    <citation type="submission" date="2021-04" db="EMBL/GenBank/DDBJ databases">
        <authorList>
            <person name="Yoon J."/>
        </authorList>
    </citation>
    <scope>NUCLEOTIDE SEQUENCE</scope>
    <source>
        <strain evidence="2">KMU-90</strain>
    </source>
</reference>
<dbReference type="Gene3D" id="1.10.472.20">
    <property type="entry name" value="Nitrile hydratase, beta subunit"/>
    <property type="match status" value="1"/>
</dbReference>
<dbReference type="InterPro" id="IPR008990">
    <property type="entry name" value="Elect_transpt_acc-like_dom_sf"/>
</dbReference>